<feature type="transmembrane region" description="Helical" evidence="4">
    <location>
        <begin position="6"/>
        <end position="27"/>
    </location>
</feature>
<dbReference type="PRINTS" id="PR00260">
    <property type="entry name" value="CHEMTRNSDUCR"/>
</dbReference>
<keyword evidence="8" id="KW-1185">Reference proteome</keyword>
<feature type="domain" description="Methyl-accepting transducer" evidence="5">
    <location>
        <begin position="250"/>
        <end position="500"/>
    </location>
</feature>
<protein>
    <submittedName>
        <fullName evidence="7">Methyl-accepting chemotaxis protein</fullName>
    </submittedName>
</protein>
<evidence type="ECO:0000256" key="1">
    <source>
        <dbReference type="ARBA" id="ARBA00023224"/>
    </source>
</evidence>
<comment type="similarity">
    <text evidence="2">Belongs to the methyl-accepting chemotaxis (MCP) protein family.</text>
</comment>
<dbReference type="CDD" id="cd11386">
    <property type="entry name" value="MCP_signal"/>
    <property type="match status" value="1"/>
</dbReference>
<dbReference type="RefSeq" id="WP_073239405.1">
    <property type="nucleotide sequence ID" value="NZ_FQUY01000016.1"/>
</dbReference>
<dbReference type="InterPro" id="IPR003660">
    <property type="entry name" value="HAMP_dom"/>
</dbReference>
<dbReference type="SUPFAM" id="SSF58104">
    <property type="entry name" value="Methyl-accepting chemotaxis protein (MCP) signaling domain"/>
    <property type="match status" value="1"/>
</dbReference>
<sequence>MKISHKIWAGFISLLILMSVMVVYNYYQLKQVRENIDDLAEHRLPNLNAAHSFALNVARQGAAVRGYLATGDEKFIGDYDEAKKTADEQLAFLDKHAKNREVFDPLKQAAREYEPFPPTIIQLYKEQGQQTAASYMSNVAAPANAKVLTQTNKYLEYQKRSLDTAMQNLAGTEERIEKLSLILLAIGILTGSLLAYLITKPITRALSQVGKVSSQYADGDFRETVDIKSSDELGQLATALNKMRESFKDVLEKLTKAAGQLNDSSRQLAAQAQQTSAGASETAATVTEVAASVQEVANNAKHVADLSGQAAREAELGAQGAEQVTGQMELIKATSDEASKVVDLLSNTLMKVNQIVDLITAIAEQTNLLALNAAIEAARAGEQGRGFAVVAEEVRKLAEQSGNAAKEINQLIGQVQVESKRAVLAMQNGNKQANDGAVVVREVGNKFIGILGSVEELARQVQSVAMAAEQISEGVQNVAATTEEQTAAIEEVTAATEQLSKMADDLNELVHKFKF</sequence>
<dbReference type="Pfam" id="PF00015">
    <property type="entry name" value="MCPsignal"/>
    <property type="match status" value="1"/>
</dbReference>
<evidence type="ECO:0000313" key="8">
    <source>
        <dbReference type="Proteomes" id="UP000184148"/>
    </source>
</evidence>
<dbReference type="SMART" id="SM00304">
    <property type="entry name" value="HAMP"/>
    <property type="match status" value="2"/>
</dbReference>
<dbReference type="Proteomes" id="UP000184148">
    <property type="component" value="Unassembled WGS sequence"/>
</dbReference>
<name>A0A1M5A5M0_9FIRM</name>
<dbReference type="AlphaFoldDB" id="A0A1M5A5M0"/>
<keyword evidence="1 3" id="KW-0807">Transducer</keyword>
<evidence type="ECO:0000313" key="7">
    <source>
        <dbReference type="EMBL" id="SHF25122.1"/>
    </source>
</evidence>
<dbReference type="Gene3D" id="1.10.287.950">
    <property type="entry name" value="Methyl-accepting chemotaxis protein"/>
    <property type="match status" value="1"/>
</dbReference>
<accession>A0A1M5A5M0</accession>
<dbReference type="STRING" id="1121429.SAMN02745133_02164"/>
<dbReference type="GO" id="GO:0004888">
    <property type="term" value="F:transmembrane signaling receptor activity"/>
    <property type="evidence" value="ECO:0007669"/>
    <property type="project" value="InterPro"/>
</dbReference>
<evidence type="ECO:0000256" key="3">
    <source>
        <dbReference type="PROSITE-ProRule" id="PRU00284"/>
    </source>
</evidence>
<dbReference type="PANTHER" id="PTHR32089">
    <property type="entry name" value="METHYL-ACCEPTING CHEMOTAXIS PROTEIN MCPB"/>
    <property type="match status" value="1"/>
</dbReference>
<keyword evidence="4" id="KW-1133">Transmembrane helix</keyword>
<dbReference type="EMBL" id="FQUY01000016">
    <property type="protein sequence ID" value="SHF25122.1"/>
    <property type="molecule type" value="Genomic_DNA"/>
</dbReference>
<feature type="domain" description="HAMP" evidence="6">
    <location>
        <begin position="200"/>
        <end position="252"/>
    </location>
</feature>
<dbReference type="GO" id="GO:0007165">
    <property type="term" value="P:signal transduction"/>
    <property type="evidence" value="ECO:0007669"/>
    <property type="project" value="UniProtKB-KW"/>
</dbReference>
<gene>
    <name evidence="7" type="ORF">SAMN02745133_02164</name>
</gene>
<dbReference type="InterPro" id="IPR004089">
    <property type="entry name" value="MCPsignal_dom"/>
</dbReference>
<keyword evidence="4" id="KW-0812">Transmembrane</keyword>
<dbReference type="InterPro" id="IPR024478">
    <property type="entry name" value="HlyB_4HB_MCP"/>
</dbReference>
<evidence type="ECO:0000259" key="6">
    <source>
        <dbReference type="PROSITE" id="PS50885"/>
    </source>
</evidence>
<organism evidence="7 8">
    <name type="scientific">Desulforamulus putei DSM 12395</name>
    <dbReference type="NCBI Taxonomy" id="1121429"/>
    <lineage>
        <taxon>Bacteria</taxon>
        <taxon>Bacillati</taxon>
        <taxon>Bacillota</taxon>
        <taxon>Clostridia</taxon>
        <taxon>Eubacteriales</taxon>
        <taxon>Peptococcaceae</taxon>
        <taxon>Desulforamulus</taxon>
    </lineage>
</organism>
<reference evidence="8" key="1">
    <citation type="submission" date="2016-11" db="EMBL/GenBank/DDBJ databases">
        <authorList>
            <person name="Varghese N."/>
            <person name="Submissions S."/>
        </authorList>
    </citation>
    <scope>NUCLEOTIDE SEQUENCE [LARGE SCALE GENOMIC DNA]</scope>
    <source>
        <strain evidence="8">DSM 12395</strain>
    </source>
</reference>
<evidence type="ECO:0000259" key="5">
    <source>
        <dbReference type="PROSITE" id="PS50111"/>
    </source>
</evidence>
<dbReference type="PROSITE" id="PS50111">
    <property type="entry name" value="CHEMOTAXIS_TRANSDUC_2"/>
    <property type="match status" value="1"/>
</dbReference>
<dbReference type="SMART" id="SM00283">
    <property type="entry name" value="MA"/>
    <property type="match status" value="1"/>
</dbReference>
<dbReference type="Pfam" id="PF00672">
    <property type="entry name" value="HAMP"/>
    <property type="match status" value="1"/>
</dbReference>
<dbReference type="PANTHER" id="PTHR32089:SF112">
    <property type="entry name" value="LYSOZYME-LIKE PROTEIN-RELATED"/>
    <property type="match status" value="1"/>
</dbReference>
<dbReference type="PROSITE" id="PS50885">
    <property type="entry name" value="HAMP"/>
    <property type="match status" value="1"/>
</dbReference>
<dbReference type="GO" id="GO:0016020">
    <property type="term" value="C:membrane"/>
    <property type="evidence" value="ECO:0007669"/>
    <property type="project" value="InterPro"/>
</dbReference>
<dbReference type="InterPro" id="IPR004090">
    <property type="entry name" value="Chemotax_Me-accpt_rcpt"/>
</dbReference>
<keyword evidence="4" id="KW-0472">Membrane</keyword>
<dbReference type="Pfam" id="PF12729">
    <property type="entry name" value="4HB_MCP_1"/>
    <property type="match status" value="1"/>
</dbReference>
<dbReference type="GO" id="GO:0006935">
    <property type="term" value="P:chemotaxis"/>
    <property type="evidence" value="ECO:0007669"/>
    <property type="project" value="InterPro"/>
</dbReference>
<evidence type="ECO:0000256" key="4">
    <source>
        <dbReference type="SAM" id="Phobius"/>
    </source>
</evidence>
<dbReference type="CDD" id="cd06225">
    <property type="entry name" value="HAMP"/>
    <property type="match status" value="1"/>
</dbReference>
<evidence type="ECO:0000256" key="2">
    <source>
        <dbReference type="ARBA" id="ARBA00029447"/>
    </source>
</evidence>
<proteinExistence type="inferred from homology"/>
<dbReference type="FunFam" id="1.10.287.950:FF:000001">
    <property type="entry name" value="Methyl-accepting chemotaxis sensory transducer"/>
    <property type="match status" value="1"/>
</dbReference>